<dbReference type="PANTHER" id="PTHR37096:SF1">
    <property type="entry name" value="AAA+ ATPASE DOMAIN-CONTAINING PROTEIN"/>
    <property type="match status" value="1"/>
</dbReference>
<dbReference type="GO" id="GO:0005524">
    <property type="term" value="F:ATP binding"/>
    <property type="evidence" value="ECO:0007669"/>
    <property type="project" value="InterPro"/>
</dbReference>
<evidence type="ECO:0000313" key="2">
    <source>
        <dbReference type="EMBL" id="KAG5180598.1"/>
    </source>
</evidence>
<name>A0A835YTV4_9STRA</name>
<comment type="caution">
    <text evidence="2">The sequence shown here is derived from an EMBL/GenBank/DDBJ whole genome shotgun (WGS) entry which is preliminary data.</text>
</comment>
<dbReference type="SUPFAM" id="SSF52540">
    <property type="entry name" value="P-loop containing nucleoside triphosphate hydrolases"/>
    <property type="match status" value="1"/>
</dbReference>
<dbReference type="Gene3D" id="3.40.50.300">
    <property type="entry name" value="P-loop containing nucleotide triphosphate hydrolases"/>
    <property type="match status" value="1"/>
</dbReference>
<proteinExistence type="predicted"/>
<dbReference type="AlphaFoldDB" id="A0A835YTV4"/>
<gene>
    <name evidence="2" type="ORF">JKP88DRAFT_323638</name>
</gene>
<feature type="domain" description="ATPase" evidence="1">
    <location>
        <begin position="6"/>
        <end position="234"/>
    </location>
</feature>
<dbReference type="InterPro" id="IPR051667">
    <property type="entry name" value="Archaeal_ATPase_domain"/>
</dbReference>
<dbReference type="InterPro" id="IPR027417">
    <property type="entry name" value="P-loop_NTPase"/>
</dbReference>
<reference evidence="2" key="1">
    <citation type="submission" date="2021-02" db="EMBL/GenBank/DDBJ databases">
        <title>First Annotated Genome of the Yellow-green Alga Tribonema minus.</title>
        <authorList>
            <person name="Mahan K.M."/>
        </authorList>
    </citation>
    <scope>NUCLEOTIDE SEQUENCE</scope>
    <source>
        <strain evidence="2">UTEX B ZZ1240</strain>
    </source>
</reference>
<dbReference type="PANTHER" id="PTHR37096">
    <property type="entry name" value="YALI0E33429P"/>
    <property type="match status" value="1"/>
</dbReference>
<dbReference type="InterPro" id="IPR011579">
    <property type="entry name" value="ATPase_dom"/>
</dbReference>
<sequence length="238" mass="27434">MRRMKFFDRTEERERLCNLLSQEPNTIFLMMGPVSCGKSRLVEDIVEDLLRGDGKHQGSGALYINLRRKDSKTPALFASALARKGVAPLINGLPADRQQSIDATAAAFHSTFKVEQDMDMKRFSKVTATLWDAIKAQQEQDKKQHCQQEDPLSKSSSITQVIEMYEKILQQWEWARQAKELTQVKHQWPVVVTDEVDKFCQWTDEHHADRQTLLEYFVKATKAKNTCHVLLVTADYTF</sequence>
<keyword evidence="3" id="KW-1185">Reference proteome</keyword>
<evidence type="ECO:0000313" key="3">
    <source>
        <dbReference type="Proteomes" id="UP000664859"/>
    </source>
</evidence>
<dbReference type="Pfam" id="PF01637">
    <property type="entry name" value="ATPase_2"/>
    <property type="match status" value="1"/>
</dbReference>
<organism evidence="2 3">
    <name type="scientific">Tribonema minus</name>
    <dbReference type="NCBI Taxonomy" id="303371"/>
    <lineage>
        <taxon>Eukaryota</taxon>
        <taxon>Sar</taxon>
        <taxon>Stramenopiles</taxon>
        <taxon>Ochrophyta</taxon>
        <taxon>PX clade</taxon>
        <taxon>Xanthophyceae</taxon>
        <taxon>Tribonematales</taxon>
        <taxon>Tribonemataceae</taxon>
        <taxon>Tribonema</taxon>
    </lineage>
</organism>
<accession>A0A835YTV4</accession>
<protein>
    <recommendedName>
        <fullName evidence="1">ATPase domain-containing protein</fullName>
    </recommendedName>
</protein>
<dbReference type="EMBL" id="JAFCMP010000379">
    <property type="protein sequence ID" value="KAG5180598.1"/>
    <property type="molecule type" value="Genomic_DNA"/>
</dbReference>
<evidence type="ECO:0000259" key="1">
    <source>
        <dbReference type="Pfam" id="PF01637"/>
    </source>
</evidence>
<dbReference type="Proteomes" id="UP000664859">
    <property type="component" value="Unassembled WGS sequence"/>
</dbReference>